<feature type="transmembrane region" description="Helical" evidence="2">
    <location>
        <begin position="64"/>
        <end position="88"/>
    </location>
</feature>
<comment type="caution">
    <text evidence="3">The sequence shown here is derived from an EMBL/GenBank/DDBJ whole genome shotgun (WGS) entry which is preliminary data.</text>
</comment>
<accession>A0A7Z0I244</accession>
<dbReference type="EMBL" id="JACBXS010000051">
    <property type="protein sequence ID" value="NYS26536.1"/>
    <property type="molecule type" value="Genomic_DNA"/>
</dbReference>
<name>A0A7Z0I244_9RHOB</name>
<feature type="transmembrane region" description="Helical" evidence="2">
    <location>
        <begin position="109"/>
        <end position="130"/>
    </location>
</feature>
<evidence type="ECO:0000313" key="4">
    <source>
        <dbReference type="Proteomes" id="UP000529417"/>
    </source>
</evidence>
<keyword evidence="2" id="KW-1133">Transmembrane helix</keyword>
<feature type="transmembrane region" description="Helical" evidence="2">
    <location>
        <begin position="243"/>
        <end position="267"/>
    </location>
</feature>
<organism evidence="3 4">
    <name type="scientific">Rhabdonatronobacter sediminivivens</name>
    <dbReference type="NCBI Taxonomy" id="2743469"/>
    <lineage>
        <taxon>Bacteria</taxon>
        <taxon>Pseudomonadati</taxon>
        <taxon>Pseudomonadota</taxon>
        <taxon>Alphaproteobacteria</taxon>
        <taxon>Rhodobacterales</taxon>
        <taxon>Paracoccaceae</taxon>
        <taxon>Rhabdonatronobacter</taxon>
    </lineage>
</organism>
<proteinExistence type="predicted"/>
<dbReference type="AlphaFoldDB" id="A0A7Z0I244"/>
<dbReference type="RefSeq" id="WP_179907330.1">
    <property type="nucleotide sequence ID" value="NZ_JACBXS010000051.1"/>
</dbReference>
<evidence type="ECO:0000256" key="1">
    <source>
        <dbReference type="SAM" id="MobiDB-lite"/>
    </source>
</evidence>
<evidence type="ECO:0000313" key="3">
    <source>
        <dbReference type="EMBL" id="NYS26536.1"/>
    </source>
</evidence>
<keyword evidence="2" id="KW-0472">Membrane</keyword>
<protein>
    <submittedName>
        <fullName evidence="3">Uncharacterized protein</fullName>
    </submittedName>
</protein>
<dbReference type="Proteomes" id="UP000529417">
    <property type="component" value="Unassembled WGS sequence"/>
</dbReference>
<sequence length="300" mass="30342">MNTPVPPAAPARAPLSDRSYCDWPAIIAGAVIAAAVSLVLYAFGVGLGLSIVSAEPGEGVSARWWTIAAGIWFIWVTVTSFGIGGYLAGRLRRPVPDATADEIESRDGAHGLTVWAAGTVIGAVLAMGGLGGVMGGVTSATGTAADSVSEAMDEQGDYFASLVLRGDTGEAISSDAIAETRIILMRSAAQGEVSAADRERLVQVAAAETGQTPNEVEEGVDQALTAFDDARQQAVEAAEQVRIAGVIAGFVIAATLLISAVAAYLAAQTGGSHRDRQIPLSGRPATASAGRAPSGPTVGA</sequence>
<gene>
    <name evidence="3" type="ORF">HUK65_16240</name>
</gene>
<evidence type="ECO:0000256" key="2">
    <source>
        <dbReference type="SAM" id="Phobius"/>
    </source>
</evidence>
<keyword evidence="4" id="KW-1185">Reference proteome</keyword>
<feature type="region of interest" description="Disordered" evidence="1">
    <location>
        <begin position="273"/>
        <end position="300"/>
    </location>
</feature>
<feature type="transmembrane region" description="Helical" evidence="2">
    <location>
        <begin position="25"/>
        <end position="52"/>
    </location>
</feature>
<reference evidence="3 4" key="1">
    <citation type="journal article" date="2000" name="Arch. Microbiol.">
        <title>Rhodobaca bogoriensis gen. nov. and sp. nov., an alkaliphilic purple nonsulfur bacterium from African Rift Valley soda lakes.</title>
        <authorList>
            <person name="Milford A.D."/>
            <person name="Achenbach L.A."/>
            <person name="Jung D.O."/>
            <person name="Madigan M.T."/>
        </authorList>
    </citation>
    <scope>NUCLEOTIDE SEQUENCE [LARGE SCALE GENOMIC DNA]</scope>
    <source>
        <strain evidence="3 4">2376</strain>
    </source>
</reference>
<keyword evidence="2" id="KW-0812">Transmembrane</keyword>